<dbReference type="Proteomes" id="UP000035548">
    <property type="component" value="Chromosome"/>
</dbReference>
<dbReference type="RefSeq" id="WP_144412214.1">
    <property type="nucleotide sequence ID" value="NZ_CP011546.1"/>
</dbReference>
<dbReference type="KEGG" id="cut:CUTER_00405"/>
<evidence type="ECO:0000313" key="1">
    <source>
        <dbReference type="EMBL" id="AKK10110.1"/>
    </source>
</evidence>
<organism evidence="1 2">
    <name type="scientific">Corynebacterium uterequi</name>
    <dbReference type="NCBI Taxonomy" id="1072256"/>
    <lineage>
        <taxon>Bacteria</taxon>
        <taxon>Bacillati</taxon>
        <taxon>Actinomycetota</taxon>
        <taxon>Actinomycetes</taxon>
        <taxon>Mycobacteriales</taxon>
        <taxon>Corynebacteriaceae</taxon>
        <taxon>Corynebacterium</taxon>
    </lineage>
</organism>
<dbReference type="AlphaFoldDB" id="A0A0G3HBR1"/>
<reference evidence="1 2" key="1">
    <citation type="journal article" date="2015" name="Genome Announc.">
        <title>Virulence Factor Genes Detected in the Complete Genome Sequence of Corynebacterium uterequi DSM 45634, Isolated from the Uterus of a Maiden Mare.</title>
        <authorList>
            <person name="Ruckert C."/>
            <person name="Kriete M."/>
            <person name="Jaenicke S."/>
            <person name="Winkler A."/>
            <person name="Tauch A."/>
        </authorList>
    </citation>
    <scope>NUCLEOTIDE SEQUENCE [LARGE SCALE GENOMIC DNA]</scope>
    <source>
        <strain evidence="1 2">DSM 45634</strain>
    </source>
</reference>
<reference evidence="2" key="2">
    <citation type="submission" date="2015-05" db="EMBL/GenBank/DDBJ databases">
        <title>Complete genome sequence of Corynebacterium uterequi DSM 45634, isolated from the uterus of a maiden mare.</title>
        <authorList>
            <person name="Ruckert C."/>
            <person name="Albersmeier A."/>
            <person name="Winkler A."/>
            <person name="Tauch A."/>
        </authorList>
    </citation>
    <scope>NUCLEOTIDE SEQUENCE [LARGE SCALE GENOMIC DNA]</scope>
    <source>
        <strain evidence="2">DSM 45634</strain>
    </source>
</reference>
<keyword evidence="2" id="KW-1185">Reference proteome</keyword>
<protein>
    <submittedName>
        <fullName evidence="1">Uncharacterized protein</fullName>
    </submittedName>
</protein>
<gene>
    <name evidence="1" type="ORF">CUTER_00405</name>
</gene>
<dbReference type="PATRIC" id="fig|1072256.5.peg.78"/>
<dbReference type="EMBL" id="CP011546">
    <property type="protein sequence ID" value="AKK10110.1"/>
    <property type="molecule type" value="Genomic_DNA"/>
</dbReference>
<accession>A0A0G3HBR1</accession>
<sequence>MMNREEFARKFGGMTHIIDALDIVGEDGSTAMTFLLGQDQVERLIQLPVSFHEEPPEEAALLAETTCGWAASAMHNPVAVAALIRTILGDREVGKVTIEDATRQRCVGYARIDGEETSFFLRVPNLPSRVRSAGVGHTTPKLRLMRGESVLANLTLHDALG</sequence>
<dbReference type="STRING" id="1072256.CUTER_00405"/>
<name>A0A0G3HBR1_9CORY</name>
<evidence type="ECO:0000313" key="2">
    <source>
        <dbReference type="Proteomes" id="UP000035548"/>
    </source>
</evidence>
<dbReference type="OrthoDB" id="3787729at2"/>
<proteinExistence type="predicted"/>